<dbReference type="CTD" id="20217795"/>
<feature type="active site" description="Nucleophile" evidence="10">
    <location>
        <position position="466"/>
    </location>
</feature>
<evidence type="ECO:0000259" key="12">
    <source>
        <dbReference type="PROSITE" id="PS51686"/>
    </source>
</evidence>
<feature type="compositionally biased region" description="Acidic residues" evidence="11">
    <location>
        <begin position="81"/>
        <end position="130"/>
    </location>
</feature>
<keyword evidence="6 10" id="KW-0808">Transferase</keyword>
<dbReference type="InterPro" id="IPR018314">
    <property type="entry name" value="RsmB/NOL1/NOP2-like_CS"/>
</dbReference>
<sequence>MGRKRPAEKSLHKTEGKKSKKKQNKKDTPILKKEKKLDLIQDSDSDEQDEIFEKLKDGGDENDSPNHSDDDDVGDLPTDSKDDEEDGGEHMDDDEEDMDGNDEPLDEFDDDSDDDDDEEEEVDSDNEELLPIERKARKLLQHQQENKRQADESLITNIVSETSDNIIQCGNEIVNANATSLVAVKQRMIETKEILSDFKNKREPGKKRKEYIEQLIRDLCFCYGYNEFLMVKLFDLFPDEIVEYLEAANMPRPETIRTNTLKTRRRDLAKALISRGVNVDQVTWSKVGLIVSDIKRTKDQHVTIGATPEYLAGHYMLQGASSFLPCMSLAPQENELVLDMAAAPGGKSTHLAQLMKNTGCLVVNDANKERVKAVVGNLHRMGVVNSVISNVDGRKLPKMMTGFDRVLLDAPCTGTGVVSKHPSVKVSKDEKDVQRCSHLQRDLLLAAIDCCNAKSSTGGYIVYSTCSVLVEENEAVVNFALKKRSVKIVETGLNFGTNGIVNFKGNRFHPSVGLCKRFYPHTHNLDGFFVCKLKKYSNKLPVKKTDEDDDEKVTKKMVKKQKINLSVN</sequence>
<dbReference type="InterPro" id="IPR023267">
    <property type="entry name" value="RCMT"/>
</dbReference>
<feature type="region of interest" description="Disordered" evidence="11">
    <location>
        <begin position="1"/>
        <end position="131"/>
    </location>
</feature>
<evidence type="ECO:0000256" key="11">
    <source>
        <dbReference type="SAM" id="MobiDB-lite"/>
    </source>
</evidence>
<dbReference type="PROSITE" id="PS51686">
    <property type="entry name" value="SAM_MT_RSMB_NOP"/>
    <property type="match status" value="1"/>
</dbReference>
<dbReference type="InParanoid" id="T1G9P9"/>
<dbReference type="InterPro" id="IPR001678">
    <property type="entry name" value="MeTrfase_RsmB-F_NOP2_dom"/>
</dbReference>
<dbReference type="EMBL" id="AMQM01003699">
    <property type="status" value="NOT_ANNOTATED_CDS"/>
    <property type="molecule type" value="Genomic_DNA"/>
</dbReference>
<keyword evidence="9" id="KW-0539">Nucleus</keyword>
<dbReference type="KEGG" id="hro:HELRODRAFT_98804"/>
<dbReference type="PROSITE" id="PS01153">
    <property type="entry name" value="NOL1_NOP2_SUN"/>
    <property type="match status" value="1"/>
</dbReference>
<evidence type="ECO:0000256" key="5">
    <source>
        <dbReference type="ARBA" id="ARBA00022603"/>
    </source>
</evidence>
<dbReference type="SUPFAM" id="SSF53335">
    <property type="entry name" value="S-adenosyl-L-methionine-dependent methyltransferases"/>
    <property type="match status" value="1"/>
</dbReference>
<feature type="binding site" evidence="10">
    <location>
        <position position="365"/>
    </location>
    <ligand>
        <name>S-adenosyl-L-methionine</name>
        <dbReference type="ChEBI" id="CHEBI:59789"/>
    </ligand>
</feature>
<feature type="binding site" evidence="10">
    <location>
        <begin position="341"/>
        <end position="347"/>
    </location>
    <ligand>
        <name>S-adenosyl-L-methionine</name>
        <dbReference type="ChEBI" id="CHEBI:59789"/>
    </ligand>
</feature>
<dbReference type="PRINTS" id="PR02008">
    <property type="entry name" value="RCMTFAMILY"/>
</dbReference>
<feature type="compositionally biased region" description="Basic and acidic residues" evidence="11">
    <location>
        <begin position="1"/>
        <end position="17"/>
    </location>
</feature>
<dbReference type="RefSeq" id="XP_009014982.1">
    <property type="nucleotide sequence ID" value="XM_009016734.1"/>
</dbReference>
<protein>
    <recommendedName>
        <fullName evidence="12">SAM-dependent MTase RsmB/NOP-type domain-containing protein</fullName>
    </recommendedName>
</protein>
<dbReference type="PRINTS" id="PR02012">
    <property type="entry name" value="RCMTNOP2"/>
</dbReference>
<dbReference type="PANTHER" id="PTHR22807">
    <property type="entry name" value="NOP2 YEAST -RELATED NOL1/NOP2/FMU SUN DOMAIN-CONTAINING"/>
    <property type="match status" value="1"/>
</dbReference>
<dbReference type="InterPro" id="IPR023273">
    <property type="entry name" value="RCMT_NOP2"/>
</dbReference>
<dbReference type="HOGENOM" id="CLU_005316_3_1_1"/>
<dbReference type="GO" id="GO:0005730">
    <property type="term" value="C:nucleolus"/>
    <property type="evidence" value="ECO:0000318"/>
    <property type="project" value="GO_Central"/>
</dbReference>
<evidence type="ECO:0000313" key="14">
    <source>
        <dbReference type="EnsemblMetazoa" id="HelroP98804"/>
    </source>
</evidence>
<evidence type="ECO:0000256" key="1">
    <source>
        <dbReference type="ARBA" id="ARBA00004604"/>
    </source>
</evidence>
<dbReference type="STRING" id="6412.T1G9P9"/>
<dbReference type="Gene3D" id="3.30.70.1170">
    <property type="entry name" value="Sun protein, domain 3"/>
    <property type="match status" value="1"/>
</dbReference>
<organism evidence="14 15">
    <name type="scientific">Helobdella robusta</name>
    <name type="common">Californian leech</name>
    <dbReference type="NCBI Taxonomy" id="6412"/>
    <lineage>
        <taxon>Eukaryota</taxon>
        <taxon>Metazoa</taxon>
        <taxon>Spiralia</taxon>
        <taxon>Lophotrochozoa</taxon>
        <taxon>Annelida</taxon>
        <taxon>Clitellata</taxon>
        <taxon>Hirudinea</taxon>
        <taxon>Rhynchobdellida</taxon>
        <taxon>Glossiphoniidae</taxon>
        <taxon>Helobdella</taxon>
    </lineage>
</organism>
<evidence type="ECO:0000313" key="15">
    <source>
        <dbReference type="Proteomes" id="UP000015101"/>
    </source>
</evidence>
<feature type="binding site" evidence="10">
    <location>
        <position position="392"/>
    </location>
    <ligand>
        <name>S-adenosyl-L-methionine</name>
        <dbReference type="ChEBI" id="CHEBI:59789"/>
    </ligand>
</feature>
<reference evidence="14" key="3">
    <citation type="submission" date="2015-06" db="UniProtKB">
        <authorList>
            <consortium name="EnsemblMetazoa"/>
        </authorList>
    </citation>
    <scope>IDENTIFICATION</scope>
</reference>
<dbReference type="GO" id="GO:0009383">
    <property type="term" value="F:rRNA (cytosine-C5-)-methyltransferase activity"/>
    <property type="evidence" value="ECO:0000318"/>
    <property type="project" value="GO_Central"/>
</dbReference>
<keyword evidence="8 10" id="KW-0694">RNA-binding</keyword>
<dbReference type="PANTHER" id="PTHR22807:SF30">
    <property type="entry name" value="28S RRNA (CYTOSINE(4447)-C(5))-METHYLTRANSFERASE-RELATED"/>
    <property type="match status" value="1"/>
</dbReference>
<feature type="compositionally biased region" description="Basic and acidic residues" evidence="11">
    <location>
        <begin position="51"/>
        <end position="68"/>
    </location>
</feature>
<dbReference type="OrthoDB" id="427002at2759"/>
<comment type="subcellular location">
    <subcellularLocation>
        <location evidence="1">Nucleus</location>
        <location evidence="1">Nucleolus</location>
    </subcellularLocation>
</comment>
<gene>
    <name evidence="14" type="primary">20217795</name>
    <name evidence="13" type="ORF">HELRODRAFT_98804</name>
</gene>
<evidence type="ECO:0000256" key="3">
    <source>
        <dbReference type="ARBA" id="ARBA00022490"/>
    </source>
</evidence>
<dbReference type="InterPro" id="IPR029063">
    <property type="entry name" value="SAM-dependent_MTases_sf"/>
</dbReference>
<comment type="similarity">
    <text evidence="2 10">Belongs to the class I-like SAM-binding methyltransferase superfamily. RsmB/NOP family.</text>
</comment>
<reference evidence="13 15" key="2">
    <citation type="journal article" date="2013" name="Nature">
        <title>Insights into bilaterian evolution from three spiralian genomes.</title>
        <authorList>
            <person name="Simakov O."/>
            <person name="Marletaz F."/>
            <person name="Cho S.J."/>
            <person name="Edsinger-Gonzales E."/>
            <person name="Havlak P."/>
            <person name="Hellsten U."/>
            <person name="Kuo D.H."/>
            <person name="Larsson T."/>
            <person name="Lv J."/>
            <person name="Arendt D."/>
            <person name="Savage R."/>
            <person name="Osoegawa K."/>
            <person name="de Jong P."/>
            <person name="Grimwood J."/>
            <person name="Chapman J.A."/>
            <person name="Shapiro H."/>
            <person name="Aerts A."/>
            <person name="Otillar R.P."/>
            <person name="Terry A.Y."/>
            <person name="Boore J.L."/>
            <person name="Grigoriev I.V."/>
            <person name="Lindberg D.R."/>
            <person name="Seaver E.C."/>
            <person name="Weisblat D.A."/>
            <person name="Putnam N.H."/>
            <person name="Rokhsar D.S."/>
        </authorList>
    </citation>
    <scope>NUCLEOTIDE SEQUENCE</scope>
</reference>
<dbReference type="Gene3D" id="3.40.50.150">
    <property type="entry name" value="Vaccinia Virus protein VP39"/>
    <property type="match status" value="1"/>
</dbReference>
<keyword evidence="4" id="KW-0690">Ribosome biogenesis</keyword>
<dbReference type="GeneID" id="20217795"/>
<dbReference type="GO" id="GO:0070475">
    <property type="term" value="P:rRNA base methylation"/>
    <property type="evidence" value="ECO:0000318"/>
    <property type="project" value="GO_Central"/>
</dbReference>
<dbReference type="EMBL" id="KB096275">
    <property type="protein sequence ID" value="ESO06886.1"/>
    <property type="molecule type" value="Genomic_DNA"/>
</dbReference>
<feature type="domain" description="SAM-dependent MTase RsmB/NOP-type" evidence="12">
    <location>
        <begin position="244"/>
        <end position="536"/>
    </location>
</feature>
<dbReference type="OMA" id="PIGSWTK"/>
<dbReference type="Pfam" id="PF01189">
    <property type="entry name" value="Methyltr_RsmB-F"/>
    <property type="match status" value="1"/>
</dbReference>
<dbReference type="AlphaFoldDB" id="T1G9P9"/>
<dbReference type="NCBIfam" id="TIGR00446">
    <property type="entry name" value="nop2p"/>
    <property type="match status" value="1"/>
</dbReference>
<dbReference type="EnsemblMetazoa" id="HelroT98804">
    <property type="protein sequence ID" value="HelroP98804"/>
    <property type="gene ID" value="HelroG98804"/>
</dbReference>
<evidence type="ECO:0000256" key="4">
    <source>
        <dbReference type="ARBA" id="ARBA00022517"/>
    </source>
</evidence>
<feature type="compositionally biased region" description="Acidic residues" evidence="11">
    <location>
        <begin position="41"/>
        <end position="50"/>
    </location>
</feature>
<dbReference type="InterPro" id="IPR011023">
    <property type="entry name" value="Nop2p"/>
</dbReference>
<accession>T1G9P9</accession>
<evidence type="ECO:0000256" key="10">
    <source>
        <dbReference type="PROSITE-ProRule" id="PRU01023"/>
    </source>
</evidence>
<evidence type="ECO:0000256" key="2">
    <source>
        <dbReference type="ARBA" id="ARBA00007494"/>
    </source>
</evidence>
<keyword evidence="3" id="KW-0963">Cytoplasm</keyword>
<dbReference type="Pfam" id="PF17125">
    <property type="entry name" value="Methyltr_RsmF_N"/>
    <property type="match status" value="1"/>
</dbReference>
<evidence type="ECO:0000256" key="6">
    <source>
        <dbReference type="ARBA" id="ARBA00022679"/>
    </source>
</evidence>
<reference evidence="15" key="1">
    <citation type="submission" date="2012-12" db="EMBL/GenBank/DDBJ databases">
        <authorList>
            <person name="Hellsten U."/>
            <person name="Grimwood J."/>
            <person name="Chapman J.A."/>
            <person name="Shapiro H."/>
            <person name="Aerts A."/>
            <person name="Otillar R.P."/>
            <person name="Terry A.Y."/>
            <person name="Boore J.L."/>
            <person name="Simakov O."/>
            <person name="Marletaz F."/>
            <person name="Cho S.-J."/>
            <person name="Edsinger-Gonzales E."/>
            <person name="Havlak P."/>
            <person name="Kuo D.-H."/>
            <person name="Larsson T."/>
            <person name="Lv J."/>
            <person name="Arendt D."/>
            <person name="Savage R."/>
            <person name="Osoegawa K."/>
            <person name="de Jong P."/>
            <person name="Lindberg D.R."/>
            <person name="Seaver E.C."/>
            <person name="Weisblat D.A."/>
            <person name="Putnam N.H."/>
            <person name="Grigoriev I.V."/>
            <person name="Rokhsar D.S."/>
        </authorList>
    </citation>
    <scope>NUCLEOTIDE SEQUENCE</scope>
</reference>
<feature type="binding site" evidence="10">
    <location>
        <position position="409"/>
    </location>
    <ligand>
        <name>S-adenosyl-L-methionine</name>
        <dbReference type="ChEBI" id="CHEBI:59789"/>
    </ligand>
</feature>
<keyword evidence="15" id="KW-1185">Reference proteome</keyword>
<keyword evidence="7 10" id="KW-0949">S-adenosyl-L-methionine</keyword>
<dbReference type="eggNOG" id="KOG1122">
    <property type="taxonomic scope" value="Eukaryota"/>
</dbReference>
<dbReference type="InterPro" id="IPR031341">
    <property type="entry name" value="Methyltr_RsmF_N"/>
</dbReference>
<feature type="compositionally biased region" description="Basic and acidic residues" evidence="11">
    <location>
        <begin position="25"/>
        <end position="39"/>
    </location>
</feature>
<name>T1G9P9_HELRO</name>
<keyword evidence="5 10" id="KW-0489">Methyltransferase</keyword>
<evidence type="ECO:0000313" key="13">
    <source>
        <dbReference type="EMBL" id="ESO06886.1"/>
    </source>
</evidence>
<dbReference type="GO" id="GO:0003723">
    <property type="term" value="F:RNA binding"/>
    <property type="evidence" value="ECO:0007669"/>
    <property type="project" value="UniProtKB-UniRule"/>
</dbReference>
<evidence type="ECO:0000256" key="8">
    <source>
        <dbReference type="ARBA" id="ARBA00022884"/>
    </source>
</evidence>
<dbReference type="GO" id="GO:0000470">
    <property type="term" value="P:maturation of LSU-rRNA"/>
    <property type="evidence" value="ECO:0000318"/>
    <property type="project" value="GO_Central"/>
</dbReference>
<dbReference type="InterPro" id="IPR049560">
    <property type="entry name" value="MeTrfase_RsmB-F_NOP2_cat"/>
</dbReference>
<dbReference type="FunFam" id="3.30.70.1170:FF:000001">
    <property type="entry name" value="Ribosomal RNA methyltransferase Nop2"/>
    <property type="match status" value="1"/>
</dbReference>
<evidence type="ECO:0000256" key="7">
    <source>
        <dbReference type="ARBA" id="ARBA00022691"/>
    </source>
</evidence>
<evidence type="ECO:0000256" key="9">
    <source>
        <dbReference type="ARBA" id="ARBA00023242"/>
    </source>
</evidence>
<dbReference type="Proteomes" id="UP000015101">
    <property type="component" value="Unassembled WGS sequence"/>
</dbReference>
<proteinExistence type="inferred from homology"/>